<sequence>MLTLPAVVLAPTPVLVVSFVAIAVRELLLLKLQPPLIVLEELQVVAYLSTAMPVAVDRALFPDPRRGYLTVAVDRHLLVVDRPCQNCISASGKTAPVDRHFLAVDRHYAPASGLELIGFSFILHSENLFCI</sequence>
<keyword evidence="3" id="KW-1185">Reference proteome</keyword>
<gene>
    <name evidence="2" type="ORF">Taro_023532</name>
</gene>
<keyword evidence="1" id="KW-0472">Membrane</keyword>
<feature type="transmembrane region" description="Helical" evidence="1">
    <location>
        <begin position="6"/>
        <end position="24"/>
    </location>
</feature>
<proteinExistence type="predicted"/>
<evidence type="ECO:0000313" key="3">
    <source>
        <dbReference type="Proteomes" id="UP000652761"/>
    </source>
</evidence>
<evidence type="ECO:0000256" key="1">
    <source>
        <dbReference type="SAM" id="Phobius"/>
    </source>
</evidence>
<name>A0A843VET1_COLES</name>
<accession>A0A843VET1</accession>
<dbReference type="EMBL" id="NMUH01001286">
    <property type="protein sequence ID" value="MQL90933.1"/>
    <property type="molecule type" value="Genomic_DNA"/>
</dbReference>
<organism evidence="2 3">
    <name type="scientific">Colocasia esculenta</name>
    <name type="common">Wild taro</name>
    <name type="synonym">Arum esculentum</name>
    <dbReference type="NCBI Taxonomy" id="4460"/>
    <lineage>
        <taxon>Eukaryota</taxon>
        <taxon>Viridiplantae</taxon>
        <taxon>Streptophyta</taxon>
        <taxon>Embryophyta</taxon>
        <taxon>Tracheophyta</taxon>
        <taxon>Spermatophyta</taxon>
        <taxon>Magnoliopsida</taxon>
        <taxon>Liliopsida</taxon>
        <taxon>Araceae</taxon>
        <taxon>Aroideae</taxon>
        <taxon>Colocasieae</taxon>
        <taxon>Colocasia</taxon>
    </lineage>
</organism>
<keyword evidence="1" id="KW-1133">Transmembrane helix</keyword>
<reference evidence="2" key="1">
    <citation type="submission" date="2017-07" db="EMBL/GenBank/DDBJ databases">
        <title>Taro Niue Genome Assembly and Annotation.</title>
        <authorList>
            <person name="Atibalentja N."/>
            <person name="Keating K."/>
            <person name="Fields C.J."/>
        </authorList>
    </citation>
    <scope>NUCLEOTIDE SEQUENCE</scope>
    <source>
        <strain evidence="2">Niue_2</strain>
        <tissue evidence="2">Leaf</tissue>
    </source>
</reference>
<dbReference type="Proteomes" id="UP000652761">
    <property type="component" value="Unassembled WGS sequence"/>
</dbReference>
<keyword evidence="1" id="KW-0812">Transmembrane</keyword>
<evidence type="ECO:0000313" key="2">
    <source>
        <dbReference type="EMBL" id="MQL90933.1"/>
    </source>
</evidence>
<dbReference type="AlphaFoldDB" id="A0A843VET1"/>
<comment type="caution">
    <text evidence="2">The sequence shown here is derived from an EMBL/GenBank/DDBJ whole genome shotgun (WGS) entry which is preliminary data.</text>
</comment>
<protein>
    <submittedName>
        <fullName evidence="2">Uncharacterized protein</fullName>
    </submittedName>
</protein>